<keyword evidence="3" id="KW-0472">Membrane</keyword>
<accession>A0A7K1TYV8</accession>
<keyword evidence="3" id="KW-0812">Transmembrane</keyword>
<feature type="domain" description="SbsA Ig-like" evidence="4">
    <location>
        <begin position="347"/>
        <end position="427"/>
    </location>
</feature>
<feature type="domain" description="SbsA Ig-like" evidence="4">
    <location>
        <begin position="81"/>
        <end position="171"/>
    </location>
</feature>
<proteinExistence type="predicted"/>
<comment type="caution">
    <text evidence="5">The sequence shown here is derived from an EMBL/GenBank/DDBJ whole genome shotgun (WGS) entry which is preliminary data.</text>
</comment>
<feature type="compositionally biased region" description="Basic and acidic residues" evidence="2">
    <location>
        <begin position="313"/>
        <end position="326"/>
    </location>
</feature>
<dbReference type="InterPro" id="IPR013784">
    <property type="entry name" value="Carb-bd-like_fold"/>
</dbReference>
<dbReference type="Proteomes" id="UP000461730">
    <property type="component" value="Unassembled WGS sequence"/>
</dbReference>
<feature type="region of interest" description="Disordered" evidence="2">
    <location>
        <begin position="298"/>
        <end position="331"/>
    </location>
</feature>
<feature type="transmembrane region" description="Helical" evidence="3">
    <location>
        <begin position="49"/>
        <end position="66"/>
    </location>
</feature>
<keyword evidence="1" id="KW-0732">Signal</keyword>
<evidence type="ECO:0000256" key="1">
    <source>
        <dbReference type="ARBA" id="ARBA00022729"/>
    </source>
</evidence>
<evidence type="ECO:0000313" key="5">
    <source>
        <dbReference type="EMBL" id="MVT07272.1"/>
    </source>
</evidence>
<dbReference type="Pfam" id="PF13205">
    <property type="entry name" value="Big_5"/>
    <property type="match status" value="2"/>
</dbReference>
<dbReference type="GO" id="GO:0030246">
    <property type="term" value="F:carbohydrate binding"/>
    <property type="evidence" value="ECO:0007669"/>
    <property type="project" value="InterPro"/>
</dbReference>
<keyword evidence="3" id="KW-1133">Transmembrane helix</keyword>
<dbReference type="InterPro" id="IPR032812">
    <property type="entry name" value="SbsA_Ig"/>
</dbReference>
<dbReference type="SUPFAM" id="SSF49452">
    <property type="entry name" value="Starch-binding domain-like"/>
    <property type="match status" value="1"/>
</dbReference>
<name>A0A7K1TYV8_9BACT</name>
<evidence type="ECO:0000256" key="3">
    <source>
        <dbReference type="SAM" id="Phobius"/>
    </source>
</evidence>
<dbReference type="EMBL" id="WRXN01000001">
    <property type="protein sequence ID" value="MVT07272.1"/>
    <property type="molecule type" value="Genomic_DNA"/>
</dbReference>
<evidence type="ECO:0000259" key="4">
    <source>
        <dbReference type="Pfam" id="PF13205"/>
    </source>
</evidence>
<keyword evidence="6" id="KW-1185">Reference proteome</keyword>
<sequence>MWLCTILRRRTRCVYNWPATLNGDLDITVWNLIFGTGFWPNTKKMNQNFRGWAIWLIVINACILLFSRCANIVPPSGGPKDTLPPRLTGASIPDSTLHFNSHKVVFTFNEYVQIDNIFEKLIVSPTLKRTPTVTSKLKTVTMVIKDTLEANTTYTFNFSDAIRDNNESNPIQDFQYVVSTGDYLDSLQVRGYIIDAESGKPDSNVSVMIYRKDIDSVVSKEKPVYFARSRGDGSFWFRNMAPGNYKIFALKEEDRDLQYTQPKELIAFNDSLIHLRDQNLHDLTMLLFMETDSTIKKPDELAQEPPPQQEPQEDTKTKKEKEEDEKKKKRHPIVAVNMPDNRQELGQPLLLSFSKPIRTMDSTAFLLTEDTLYKKIPFTASFDSTRTKLSISYDWKEGKPYRLILPMTSVTDTNGVQLAKADTVSFSAKKESDYGRVMLTLQLSDSTKAAVSDTMHYVAELVKDKEIKYHGKVVNGTWIQKRITPGEYEVWILMDRNNNGKWDRGVYYGSPKKQPERVVSFPKKQNIKANWGVKIPLTL</sequence>
<reference evidence="5 6" key="1">
    <citation type="submission" date="2019-12" db="EMBL/GenBank/DDBJ databases">
        <title>Chitinophaga sp. strain ysch24 (GDMCC 1.1355), whole genome shotgun sequence.</title>
        <authorList>
            <person name="Zhang X."/>
        </authorList>
    </citation>
    <scope>NUCLEOTIDE SEQUENCE [LARGE SCALE GENOMIC DNA]</scope>
    <source>
        <strain evidence="6">ysch24</strain>
    </source>
</reference>
<dbReference type="AlphaFoldDB" id="A0A7K1TYV8"/>
<evidence type="ECO:0000256" key="2">
    <source>
        <dbReference type="SAM" id="MobiDB-lite"/>
    </source>
</evidence>
<organism evidence="5 6">
    <name type="scientific">Chitinophaga tropicalis</name>
    <dbReference type="NCBI Taxonomy" id="2683588"/>
    <lineage>
        <taxon>Bacteria</taxon>
        <taxon>Pseudomonadati</taxon>
        <taxon>Bacteroidota</taxon>
        <taxon>Chitinophagia</taxon>
        <taxon>Chitinophagales</taxon>
        <taxon>Chitinophagaceae</taxon>
        <taxon>Chitinophaga</taxon>
    </lineage>
</organism>
<protein>
    <recommendedName>
        <fullName evidence="4">SbsA Ig-like domain-containing protein</fullName>
    </recommendedName>
</protein>
<gene>
    <name evidence="5" type="ORF">GO493_03295</name>
</gene>
<evidence type="ECO:0000313" key="6">
    <source>
        <dbReference type="Proteomes" id="UP000461730"/>
    </source>
</evidence>